<dbReference type="SUPFAM" id="SSF51283">
    <property type="entry name" value="dUTPase-like"/>
    <property type="match status" value="1"/>
</dbReference>
<evidence type="ECO:0000256" key="2">
    <source>
        <dbReference type="ARBA" id="ARBA00012379"/>
    </source>
</evidence>
<dbReference type="EC" id="3.6.1.23" evidence="2"/>
<dbReference type="InterPro" id="IPR033704">
    <property type="entry name" value="dUTPase_trimeric"/>
</dbReference>
<evidence type="ECO:0000313" key="7">
    <source>
        <dbReference type="EMBL" id="AZU61043.1"/>
    </source>
</evidence>
<evidence type="ECO:0000313" key="8">
    <source>
        <dbReference type="Proteomes" id="UP000282892"/>
    </source>
</evidence>
<dbReference type="Pfam" id="PF00692">
    <property type="entry name" value="dUTPase"/>
    <property type="match status" value="1"/>
</dbReference>
<feature type="domain" description="dUTPase-like" evidence="6">
    <location>
        <begin position="14"/>
        <end position="150"/>
    </location>
</feature>
<evidence type="ECO:0000256" key="3">
    <source>
        <dbReference type="ARBA" id="ARBA00022801"/>
    </source>
</evidence>
<dbReference type="EMBL" id="CP022572">
    <property type="protein sequence ID" value="AZU61043.1"/>
    <property type="molecule type" value="Genomic_DNA"/>
</dbReference>
<organism evidence="7 8">
    <name type="scientific">Neobacillus mesonae</name>
    <dbReference type="NCBI Taxonomy" id="1193713"/>
    <lineage>
        <taxon>Bacteria</taxon>
        <taxon>Bacillati</taxon>
        <taxon>Bacillota</taxon>
        <taxon>Bacilli</taxon>
        <taxon>Bacillales</taxon>
        <taxon>Bacillaceae</taxon>
        <taxon>Neobacillus</taxon>
    </lineage>
</organism>
<sequence length="155" mass="16677">MKLGVKIKRLSEDAVIPKYAHKNDAGVDLVASQDVIIEPGETKLVPTGIAVSIPPGFEGQVRPRSGITLRTKLRIQLGTIDSGYNGEIGVICDNIGKELVGANLSENTYVIRKGDRIAQLVFAPIEQAHFYEVDTLDDTQRGVGGFGSTGVKEDE</sequence>
<comment type="similarity">
    <text evidence="1">Belongs to the dUTPase family.</text>
</comment>
<dbReference type="PANTHER" id="PTHR11241:SF0">
    <property type="entry name" value="DEOXYURIDINE 5'-TRIPHOSPHATE NUCLEOTIDOHYDROLASE"/>
    <property type="match status" value="1"/>
</dbReference>
<dbReference type="Proteomes" id="UP000282892">
    <property type="component" value="Chromosome"/>
</dbReference>
<dbReference type="GO" id="GO:0046081">
    <property type="term" value="P:dUTP catabolic process"/>
    <property type="evidence" value="ECO:0007669"/>
    <property type="project" value="InterPro"/>
</dbReference>
<proteinExistence type="inferred from homology"/>
<dbReference type="RefSeq" id="WP_127489743.1">
    <property type="nucleotide sequence ID" value="NZ_CP022572.1"/>
</dbReference>
<dbReference type="InterPro" id="IPR029054">
    <property type="entry name" value="dUTPase-like"/>
</dbReference>
<dbReference type="GO" id="GO:0004170">
    <property type="term" value="F:dUTP diphosphatase activity"/>
    <property type="evidence" value="ECO:0007669"/>
    <property type="project" value="UniProtKB-EC"/>
</dbReference>
<keyword evidence="4" id="KW-0546">Nucleotide metabolism</keyword>
<keyword evidence="3 7" id="KW-0378">Hydrolase</keyword>
<dbReference type="NCBIfam" id="NF001862">
    <property type="entry name" value="PRK00601.1"/>
    <property type="match status" value="1"/>
</dbReference>
<protein>
    <recommendedName>
        <fullName evidence="2">dUTP diphosphatase</fullName>
        <ecNumber evidence="2">3.6.1.23</ecNumber>
    </recommendedName>
</protein>
<dbReference type="GO" id="GO:0006226">
    <property type="term" value="P:dUMP biosynthetic process"/>
    <property type="evidence" value="ECO:0007669"/>
    <property type="project" value="InterPro"/>
</dbReference>
<dbReference type="KEGG" id="nmk:CHR53_07135"/>
<dbReference type="GO" id="GO:0000287">
    <property type="term" value="F:magnesium ion binding"/>
    <property type="evidence" value="ECO:0007669"/>
    <property type="project" value="InterPro"/>
</dbReference>
<dbReference type="CDD" id="cd07557">
    <property type="entry name" value="trimeric_dUTPase"/>
    <property type="match status" value="1"/>
</dbReference>
<dbReference type="PANTHER" id="PTHR11241">
    <property type="entry name" value="DEOXYURIDINE 5'-TRIPHOSPHATE NUCLEOTIDOHYDROLASE"/>
    <property type="match status" value="1"/>
</dbReference>
<dbReference type="Gene3D" id="2.70.40.10">
    <property type="match status" value="1"/>
</dbReference>
<dbReference type="AlphaFoldDB" id="A0A3Q9QQV6"/>
<evidence type="ECO:0000259" key="6">
    <source>
        <dbReference type="Pfam" id="PF00692"/>
    </source>
</evidence>
<evidence type="ECO:0000256" key="1">
    <source>
        <dbReference type="ARBA" id="ARBA00006581"/>
    </source>
</evidence>
<accession>A0A3Q9QQV6</accession>
<dbReference type="InterPro" id="IPR008181">
    <property type="entry name" value="dUTPase"/>
</dbReference>
<reference evidence="7 8" key="1">
    <citation type="submission" date="2017-07" db="EMBL/GenBank/DDBJ databases">
        <title>The complete genome sequence of Bacillus mesonae strain H20-5, an efficient strain improving plant abiotic stress resistance.</title>
        <authorList>
            <person name="Kim S.Y."/>
            <person name="Song H."/>
            <person name="Sang M.K."/>
            <person name="Weon H.-Y."/>
            <person name="Song J."/>
        </authorList>
    </citation>
    <scope>NUCLEOTIDE SEQUENCE [LARGE SCALE GENOMIC DNA]</scope>
    <source>
        <strain evidence="7 8">H20-5</strain>
    </source>
</reference>
<dbReference type="NCBIfam" id="TIGR00576">
    <property type="entry name" value="dut"/>
    <property type="match status" value="1"/>
</dbReference>
<keyword evidence="8" id="KW-1185">Reference proteome</keyword>
<evidence type="ECO:0000256" key="5">
    <source>
        <dbReference type="ARBA" id="ARBA00047686"/>
    </source>
</evidence>
<evidence type="ECO:0000256" key="4">
    <source>
        <dbReference type="ARBA" id="ARBA00023080"/>
    </source>
</evidence>
<dbReference type="InterPro" id="IPR036157">
    <property type="entry name" value="dUTPase-like_sf"/>
</dbReference>
<comment type="catalytic activity">
    <reaction evidence="5">
        <text>dUTP + H2O = dUMP + diphosphate + H(+)</text>
        <dbReference type="Rhea" id="RHEA:10248"/>
        <dbReference type="ChEBI" id="CHEBI:15377"/>
        <dbReference type="ChEBI" id="CHEBI:15378"/>
        <dbReference type="ChEBI" id="CHEBI:33019"/>
        <dbReference type="ChEBI" id="CHEBI:61555"/>
        <dbReference type="ChEBI" id="CHEBI:246422"/>
        <dbReference type="EC" id="3.6.1.23"/>
    </reaction>
</comment>
<gene>
    <name evidence="7" type="ORF">CHR53_07135</name>
</gene>
<name>A0A3Q9QQV6_9BACI</name>
<dbReference type="OrthoDB" id="9809956at2"/>